<dbReference type="Gene3D" id="2.60.40.420">
    <property type="entry name" value="Cupredoxins - blue copper proteins"/>
    <property type="match status" value="1"/>
</dbReference>
<comment type="caution">
    <text evidence="2">The sequence shown here is derived from an EMBL/GenBank/DDBJ whole genome shotgun (WGS) entry which is preliminary data.</text>
</comment>
<evidence type="ECO:0000313" key="3">
    <source>
        <dbReference type="Proteomes" id="UP000178197"/>
    </source>
</evidence>
<keyword evidence="1" id="KW-1133">Transmembrane helix</keyword>
<sequence length="152" mass="16842">MSLNFKEKLRDRSDQAEFHGLPWILIVLLLVLLSTAILYFGKNANSQLATGNQPSTAKLRPARIYSVFYSGGVFSPTNLRIHAGDTVKFQNNGFTAIKISPNTAKDQESGIGFENIGEIQPKNSFSYTFSTVGIFNYHNEKDPNEAGAIIIR</sequence>
<dbReference type="EMBL" id="MGJT01000005">
    <property type="protein sequence ID" value="OGN13563.1"/>
    <property type="molecule type" value="Genomic_DNA"/>
</dbReference>
<evidence type="ECO:0008006" key="4">
    <source>
        <dbReference type="Google" id="ProtNLM"/>
    </source>
</evidence>
<feature type="transmembrane region" description="Helical" evidence="1">
    <location>
        <begin position="20"/>
        <end position="40"/>
    </location>
</feature>
<protein>
    <recommendedName>
        <fullName evidence="4">EfeO-type cupredoxin-like domain-containing protein</fullName>
    </recommendedName>
</protein>
<dbReference type="Proteomes" id="UP000178197">
    <property type="component" value="Unassembled WGS sequence"/>
</dbReference>
<organism evidence="2 3">
    <name type="scientific">Candidatus Yanofskybacteria bacterium RIFCSPHIGHO2_02_FULL_43_15c</name>
    <dbReference type="NCBI Taxonomy" id="1802679"/>
    <lineage>
        <taxon>Bacteria</taxon>
        <taxon>Candidatus Yanofskyibacteriota</taxon>
    </lineage>
</organism>
<proteinExistence type="predicted"/>
<accession>A0A1F8FKF0</accession>
<dbReference type="SUPFAM" id="SSF49503">
    <property type="entry name" value="Cupredoxins"/>
    <property type="match status" value="1"/>
</dbReference>
<keyword evidence="1" id="KW-0472">Membrane</keyword>
<name>A0A1F8FKF0_9BACT</name>
<evidence type="ECO:0000313" key="2">
    <source>
        <dbReference type="EMBL" id="OGN13563.1"/>
    </source>
</evidence>
<evidence type="ECO:0000256" key="1">
    <source>
        <dbReference type="SAM" id="Phobius"/>
    </source>
</evidence>
<dbReference type="AlphaFoldDB" id="A0A1F8FKF0"/>
<dbReference type="InterPro" id="IPR008972">
    <property type="entry name" value="Cupredoxin"/>
</dbReference>
<reference evidence="2 3" key="1">
    <citation type="journal article" date="2016" name="Nat. Commun.">
        <title>Thousands of microbial genomes shed light on interconnected biogeochemical processes in an aquifer system.</title>
        <authorList>
            <person name="Anantharaman K."/>
            <person name="Brown C.T."/>
            <person name="Hug L.A."/>
            <person name="Sharon I."/>
            <person name="Castelle C.J."/>
            <person name="Probst A.J."/>
            <person name="Thomas B.C."/>
            <person name="Singh A."/>
            <person name="Wilkins M.J."/>
            <person name="Karaoz U."/>
            <person name="Brodie E.L."/>
            <person name="Williams K.H."/>
            <person name="Hubbard S.S."/>
            <person name="Banfield J.F."/>
        </authorList>
    </citation>
    <scope>NUCLEOTIDE SEQUENCE [LARGE SCALE GENOMIC DNA]</scope>
</reference>
<gene>
    <name evidence="2" type="ORF">A3C71_02640</name>
</gene>
<keyword evidence="1" id="KW-0812">Transmembrane</keyword>